<keyword evidence="2" id="KW-1185">Reference proteome</keyword>
<evidence type="ECO:0000313" key="1">
    <source>
        <dbReference type="EMBL" id="KAK8897237.1"/>
    </source>
</evidence>
<protein>
    <submittedName>
        <fullName evidence="1">Uncharacterized protein</fullName>
    </submittedName>
</protein>
<comment type="caution">
    <text evidence="1">The sequence shown here is derived from an EMBL/GenBank/DDBJ whole genome shotgun (WGS) entry which is preliminary data.</text>
</comment>
<name>A0ABR2L201_9EUKA</name>
<dbReference type="EMBL" id="JAPFFF010000002">
    <property type="protein sequence ID" value="KAK8897237.1"/>
    <property type="molecule type" value="Genomic_DNA"/>
</dbReference>
<evidence type="ECO:0000313" key="2">
    <source>
        <dbReference type="Proteomes" id="UP001470230"/>
    </source>
</evidence>
<proteinExistence type="predicted"/>
<reference evidence="1 2" key="1">
    <citation type="submission" date="2024-04" db="EMBL/GenBank/DDBJ databases">
        <title>Tritrichomonas musculus Genome.</title>
        <authorList>
            <person name="Alves-Ferreira E."/>
            <person name="Grigg M."/>
            <person name="Lorenzi H."/>
            <person name="Galac M."/>
        </authorList>
    </citation>
    <scope>NUCLEOTIDE SEQUENCE [LARGE SCALE GENOMIC DNA]</scope>
    <source>
        <strain evidence="1 2">EAF2021</strain>
    </source>
</reference>
<dbReference type="Proteomes" id="UP001470230">
    <property type="component" value="Unassembled WGS sequence"/>
</dbReference>
<organism evidence="1 2">
    <name type="scientific">Tritrichomonas musculus</name>
    <dbReference type="NCBI Taxonomy" id="1915356"/>
    <lineage>
        <taxon>Eukaryota</taxon>
        <taxon>Metamonada</taxon>
        <taxon>Parabasalia</taxon>
        <taxon>Tritrichomonadida</taxon>
        <taxon>Tritrichomonadidae</taxon>
        <taxon>Tritrichomonas</taxon>
    </lineage>
</organism>
<accession>A0ABR2L201</accession>
<gene>
    <name evidence="1" type="ORF">M9Y10_015176</name>
</gene>
<sequence length="145" mass="16671">MTSKENLENVEIVVLKKEHTCQIQTKMIAKLISEAEIKQKVENIFTSVKPRPSKSQLISLLGKQIKEETPEGEEPQMVSSYLVSSYYSELCKKHATNDEMFRSYIMTQRGTNLELFKLEYPDPDEPGKGLLMICFCSDFQKSLIQ</sequence>